<dbReference type="STRING" id="1122206.SAMN02745753_03260"/>
<dbReference type="NCBIfam" id="TIGR03552">
    <property type="entry name" value="F420_cofC"/>
    <property type="match status" value="1"/>
</dbReference>
<dbReference type="Proteomes" id="UP000184517">
    <property type="component" value="Unassembled WGS sequence"/>
</dbReference>
<dbReference type="GO" id="GO:0005525">
    <property type="term" value="F:GTP binding"/>
    <property type="evidence" value="ECO:0007669"/>
    <property type="project" value="UniProtKB-KW"/>
</dbReference>
<keyword evidence="4" id="KW-0342">GTP-binding</keyword>
<dbReference type="PANTHER" id="PTHR40392">
    <property type="entry name" value="2-PHOSPHO-L-LACTATE GUANYLYLTRANSFERASE"/>
    <property type="match status" value="1"/>
</dbReference>
<evidence type="ECO:0000256" key="4">
    <source>
        <dbReference type="ARBA" id="ARBA00023134"/>
    </source>
</evidence>
<dbReference type="GO" id="GO:0043814">
    <property type="term" value="F:phospholactate guanylyltransferase activity"/>
    <property type="evidence" value="ECO:0007669"/>
    <property type="project" value="InterPro"/>
</dbReference>
<evidence type="ECO:0000256" key="2">
    <source>
        <dbReference type="ARBA" id="ARBA00022695"/>
    </source>
</evidence>
<evidence type="ECO:0000313" key="6">
    <source>
        <dbReference type="Proteomes" id="UP000184517"/>
    </source>
</evidence>
<dbReference type="Gene3D" id="3.90.550.10">
    <property type="entry name" value="Spore Coat Polysaccharide Biosynthesis Protein SpsA, Chain A"/>
    <property type="match status" value="1"/>
</dbReference>
<dbReference type="InterPro" id="IPR002835">
    <property type="entry name" value="CofC"/>
</dbReference>
<organism evidence="5 6">
    <name type="scientific">Marinomonas polaris DSM 16579</name>
    <dbReference type="NCBI Taxonomy" id="1122206"/>
    <lineage>
        <taxon>Bacteria</taxon>
        <taxon>Pseudomonadati</taxon>
        <taxon>Pseudomonadota</taxon>
        <taxon>Gammaproteobacteria</taxon>
        <taxon>Oceanospirillales</taxon>
        <taxon>Oceanospirillaceae</taxon>
        <taxon>Marinomonas</taxon>
    </lineage>
</organism>
<evidence type="ECO:0000256" key="1">
    <source>
        <dbReference type="ARBA" id="ARBA00022679"/>
    </source>
</evidence>
<gene>
    <name evidence="5" type="ORF">SAMN02745753_03260</name>
</gene>
<dbReference type="AlphaFoldDB" id="A0A1M5H4K5"/>
<accession>A0A1M5H4K5</accession>
<dbReference type="SUPFAM" id="SSF53448">
    <property type="entry name" value="Nucleotide-diphospho-sugar transferases"/>
    <property type="match status" value="1"/>
</dbReference>
<dbReference type="RefSeq" id="WP_072840736.1">
    <property type="nucleotide sequence ID" value="NZ_FQVF01000016.1"/>
</dbReference>
<keyword evidence="2 5" id="KW-0548">Nucleotidyltransferase</keyword>
<protein>
    <submittedName>
        <fullName evidence="5">2-phospho-L-lactate guanylyltransferase</fullName>
    </submittedName>
</protein>
<dbReference type="EMBL" id="FQVF01000016">
    <property type="protein sequence ID" value="SHG10920.1"/>
    <property type="molecule type" value="Genomic_DNA"/>
</dbReference>
<dbReference type="OrthoDB" id="6334386at2"/>
<name>A0A1M5H4K5_9GAMM</name>
<keyword evidence="1 5" id="KW-0808">Transferase</keyword>
<evidence type="ECO:0000313" key="5">
    <source>
        <dbReference type="EMBL" id="SHG10920.1"/>
    </source>
</evidence>
<keyword evidence="3" id="KW-0547">Nucleotide-binding</keyword>
<evidence type="ECO:0000256" key="3">
    <source>
        <dbReference type="ARBA" id="ARBA00022741"/>
    </source>
</evidence>
<dbReference type="InterPro" id="IPR029044">
    <property type="entry name" value="Nucleotide-diphossugar_trans"/>
</dbReference>
<dbReference type="PANTHER" id="PTHR40392:SF1">
    <property type="entry name" value="2-PHOSPHO-L-LACTATE GUANYLYLTRANSFERASE"/>
    <property type="match status" value="1"/>
</dbReference>
<dbReference type="Pfam" id="PF01983">
    <property type="entry name" value="CofC"/>
    <property type="match status" value="1"/>
</dbReference>
<sequence length="238" mass="26311">MTHHSATYSPSIYHLIDKLCVVIPMKSPKRSKQRLVGSLSDAARESLSLTLFENTLAFFQRHFPMLDVLVVSESLEVLSLAQSYEANTLFDDGEKGLNGALDFACDWVKKSGYDSQLIVPSDIAVLDPKEITTLMTAIHNAQVVIAVAKDGGTNALLTSPPDAIHFEYGCDSASAHKTNAANNRLVCRSLHLANLALDIDQSEDLKVAVIRQPERFKAWRDSVSPFIKKSLIKERHYA</sequence>
<keyword evidence="6" id="KW-1185">Reference proteome</keyword>
<reference evidence="6" key="1">
    <citation type="submission" date="2016-11" db="EMBL/GenBank/DDBJ databases">
        <authorList>
            <person name="Varghese N."/>
            <person name="Submissions S."/>
        </authorList>
    </citation>
    <scope>NUCLEOTIDE SEQUENCE [LARGE SCALE GENOMIC DNA]</scope>
    <source>
        <strain evidence="6">DSM 16579</strain>
    </source>
</reference>
<proteinExistence type="predicted"/>